<dbReference type="STRING" id="1219077.VAZ01S_023_00710"/>
<evidence type="ECO:0000259" key="2">
    <source>
        <dbReference type="Pfam" id="PF23536"/>
    </source>
</evidence>
<evidence type="ECO:0000313" key="4">
    <source>
        <dbReference type="Proteomes" id="UP000016567"/>
    </source>
</evidence>
<gene>
    <name evidence="3" type="primary">traK</name>
    <name evidence="3" type="ORF">VAZ01S_023_00710</name>
</gene>
<organism evidence="3 4">
    <name type="scientific">Vibrio azureus NBRC 104587</name>
    <dbReference type="NCBI Taxonomy" id="1219077"/>
    <lineage>
        <taxon>Bacteria</taxon>
        <taxon>Pseudomonadati</taxon>
        <taxon>Pseudomonadota</taxon>
        <taxon>Gammaproteobacteria</taxon>
        <taxon>Vibrionales</taxon>
        <taxon>Vibrionaceae</taxon>
        <taxon>Vibrio</taxon>
    </lineage>
</organism>
<protein>
    <submittedName>
        <fullName evidence="3">Conjugal transfer protein TraK</fullName>
    </submittedName>
</protein>
<evidence type="ECO:0000256" key="1">
    <source>
        <dbReference type="SAM" id="SignalP"/>
    </source>
</evidence>
<keyword evidence="1" id="KW-0732">Signal</keyword>
<feature type="signal peptide" evidence="1">
    <location>
        <begin position="1"/>
        <end position="23"/>
    </location>
</feature>
<dbReference type="InterPro" id="IPR055397">
    <property type="entry name" value="TraK_C"/>
</dbReference>
<sequence length="270" mass="29383">MITSIKKVSLLLAVCSVSSLASATDMAKFKSNTTAAQQASSSENKKQGLYVISNRHPNRIVTPFKSPSLKIDKSEGITHDVRGNVVYLATNLNTNIGGFITELGDESAAIDIVFKPMPVPPQEVVLKGGIKGGSEIARRYERSSPRTESIVSIMSGIATGNLPAGYQVENVNANYLPKCQQLELSFDFYNGQFVSGGDYVVSIGTVVNKSARPVKFKENLCYEEGVIAVVAYPTYQLMPKQKSEVVVMYHRVKVPAKDERKRQSLLGGSQ</sequence>
<dbReference type="Pfam" id="PF23536">
    <property type="entry name" value="TraK_C"/>
    <property type="match status" value="1"/>
</dbReference>
<reference evidence="3 4" key="1">
    <citation type="submission" date="2013-09" db="EMBL/GenBank/DDBJ databases">
        <title>Whole genome shotgun sequence of Vibrio azureus NBRC 104587.</title>
        <authorList>
            <person name="Isaki S."/>
            <person name="Hosoyama A."/>
            <person name="Numata M."/>
            <person name="Hashimoto M."/>
            <person name="Hosoyama Y."/>
            <person name="Tsuchikane K."/>
            <person name="Noguchi M."/>
            <person name="Hirakata S."/>
            <person name="Ichikawa N."/>
            <person name="Ohji S."/>
            <person name="Yamazoe A."/>
            <person name="Fujita N."/>
        </authorList>
    </citation>
    <scope>NUCLEOTIDE SEQUENCE [LARGE SCALE GENOMIC DNA]</scope>
    <source>
        <strain evidence="3 4">NBRC 104587</strain>
    </source>
</reference>
<comment type="caution">
    <text evidence="3">The sequence shown here is derived from an EMBL/GenBank/DDBJ whole genome shotgun (WGS) entry which is preliminary data.</text>
</comment>
<dbReference type="Proteomes" id="UP000016567">
    <property type="component" value="Unassembled WGS sequence"/>
</dbReference>
<feature type="domain" description="TraK C-terminal" evidence="2">
    <location>
        <begin position="143"/>
        <end position="247"/>
    </location>
</feature>
<dbReference type="RefSeq" id="WP_021709063.1">
    <property type="nucleotide sequence ID" value="NZ_BAOB01000002.1"/>
</dbReference>
<dbReference type="OrthoDB" id="5298536at2"/>
<dbReference type="AlphaFoldDB" id="U3C1E1"/>
<evidence type="ECO:0000313" key="3">
    <source>
        <dbReference type="EMBL" id="GAD75304.1"/>
    </source>
</evidence>
<accession>U3C1E1</accession>
<dbReference type="EMBL" id="BATL01000023">
    <property type="protein sequence ID" value="GAD75304.1"/>
    <property type="molecule type" value="Genomic_DNA"/>
</dbReference>
<feature type="chain" id="PRO_5004639279" evidence="1">
    <location>
        <begin position="24"/>
        <end position="270"/>
    </location>
</feature>
<dbReference type="eggNOG" id="ENOG5030KM2">
    <property type="taxonomic scope" value="Bacteria"/>
</dbReference>
<keyword evidence="4" id="KW-1185">Reference proteome</keyword>
<proteinExistence type="predicted"/>
<name>U3C1E1_9VIBR</name>